<proteinExistence type="predicted"/>
<dbReference type="InterPro" id="IPR037100">
    <property type="entry name" value="Spo0B_C_sf"/>
</dbReference>
<keyword evidence="2" id="KW-0808">Transferase</keyword>
<gene>
    <name evidence="5" type="ORF">ACFSUE_13205</name>
</gene>
<dbReference type="SMART" id="SM01317">
    <property type="entry name" value="SPOB_ab"/>
    <property type="match status" value="1"/>
</dbReference>
<dbReference type="Gene3D" id="3.30.565.30">
    <property type="entry name" value="Sporulation initiation phosphotransferase B (SpoOB), C-terminal domain"/>
    <property type="match status" value="1"/>
</dbReference>
<evidence type="ECO:0000256" key="3">
    <source>
        <dbReference type="ARBA" id="ARBA00022777"/>
    </source>
</evidence>
<dbReference type="SUPFAM" id="SSF55890">
    <property type="entry name" value="Sporulation response regulatory protein Spo0B"/>
    <property type="match status" value="1"/>
</dbReference>
<dbReference type="InterPro" id="IPR016120">
    <property type="entry name" value="Sig_transdc_His_kin_SpoOB"/>
</dbReference>
<name>A0ABW5S5P2_9BACL</name>
<reference evidence="6" key="1">
    <citation type="journal article" date="2019" name="Int. J. Syst. Evol. Microbiol.">
        <title>The Global Catalogue of Microorganisms (GCM) 10K type strain sequencing project: providing services to taxonomists for standard genome sequencing and annotation.</title>
        <authorList>
            <consortium name="The Broad Institute Genomics Platform"/>
            <consortium name="The Broad Institute Genome Sequencing Center for Infectious Disease"/>
            <person name="Wu L."/>
            <person name="Ma J."/>
        </authorList>
    </citation>
    <scope>NUCLEOTIDE SEQUENCE [LARGE SCALE GENOMIC DNA]</scope>
    <source>
        <strain evidence="6">TISTR 2466</strain>
    </source>
</reference>
<protein>
    <submittedName>
        <fullName evidence="5">Spo0B domain-containing protein</fullName>
    </submittedName>
</protein>
<evidence type="ECO:0000259" key="4">
    <source>
        <dbReference type="SMART" id="SM01317"/>
    </source>
</evidence>
<accession>A0ABW5S5P2</accession>
<dbReference type="InterPro" id="IPR016122">
    <property type="entry name" value="SpoOB_C"/>
</dbReference>
<keyword evidence="6" id="KW-1185">Reference proteome</keyword>
<dbReference type="RefSeq" id="WP_253062292.1">
    <property type="nucleotide sequence ID" value="NZ_JAMXWM010000012.1"/>
</dbReference>
<comment type="caution">
    <text evidence="5">The sequence shown here is derived from an EMBL/GenBank/DDBJ whole genome shotgun (WGS) entry which is preliminary data.</text>
</comment>
<dbReference type="Pfam" id="PF14682">
    <property type="entry name" value="SPOB_ab"/>
    <property type="match status" value="1"/>
</dbReference>
<sequence>MRKQKMASAASFCPDNNARNLELRAKKTVYWQRTKEMYFCKALYTIRLIASVILEYIDDWERMEIMFNAEKSIELLNSARHEYLNDLQLIKGYLFLNRTQKVEQVIDKMTEKLNNQSRLAHLQIPECAVFLMQFRWSSHAFALTFEIDGPERDLSAYDKELLNVFQEYFTILEHYSAPIVDNTVRVVIETGSVLCVDLYFEGEMVDRDAAAEQLNKLNVNHSFQWVEHYKLNNECDTR</sequence>
<dbReference type="InterPro" id="IPR039506">
    <property type="entry name" value="SPOB_a"/>
</dbReference>
<dbReference type="Proteomes" id="UP001597399">
    <property type="component" value="Unassembled WGS sequence"/>
</dbReference>
<feature type="domain" description="Sporulation initiation phosphotransferase B C-terminal" evidence="4">
    <location>
        <begin position="124"/>
        <end position="237"/>
    </location>
</feature>
<evidence type="ECO:0000256" key="2">
    <source>
        <dbReference type="ARBA" id="ARBA00022679"/>
    </source>
</evidence>
<evidence type="ECO:0000256" key="1">
    <source>
        <dbReference type="ARBA" id="ARBA00022553"/>
    </source>
</evidence>
<dbReference type="Gene3D" id="1.10.287.130">
    <property type="match status" value="1"/>
</dbReference>
<keyword evidence="1" id="KW-0597">Phosphoprotein</keyword>
<keyword evidence="3" id="KW-0418">Kinase</keyword>
<dbReference type="Pfam" id="PF14689">
    <property type="entry name" value="SPOB_a"/>
    <property type="match status" value="1"/>
</dbReference>
<organism evidence="5 6">
    <name type="scientific">Sporolactobacillus shoreicorticis</name>
    <dbReference type="NCBI Taxonomy" id="1923877"/>
    <lineage>
        <taxon>Bacteria</taxon>
        <taxon>Bacillati</taxon>
        <taxon>Bacillota</taxon>
        <taxon>Bacilli</taxon>
        <taxon>Bacillales</taxon>
        <taxon>Sporolactobacillaceae</taxon>
        <taxon>Sporolactobacillus</taxon>
    </lineage>
</organism>
<evidence type="ECO:0000313" key="5">
    <source>
        <dbReference type="EMBL" id="MFD2694573.1"/>
    </source>
</evidence>
<dbReference type="EMBL" id="JBHUMQ010000027">
    <property type="protein sequence ID" value="MFD2694573.1"/>
    <property type="molecule type" value="Genomic_DNA"/>
</dbReference>
<evidence type="ECO:0000313" key="6">
    <source>
        <dbReference type="Proteomes" id="UP001597399"/>
    </source>
</evidence>